<feature type="transmembrane region" description="Helical" evidence="1">
    <location>
        <begin position="156"/>
        <end position="176"/>
    </location>
</feature>
<organism evidence="2 3">
    <name type="scientific">Phragmitibacter flavus</name>
    <dbReference type="NCBI Taxonomy" id="2576071"/>
    <lineage>
        <taxon>Bacteria</taxon>
        <taxon>Pseudomonadati</taxon>
        <taxon>Verrucomicrobiota</taxon>
        <taxon>Verrucomicrobiia</taxon>
        <taxon>Verrucomicrobiales</taxon>
        <taxon>Verrucomicrobiaceae</taxon>
        <taxon>Phragmitibacter</taxon>
    </lineage>
</organism>
<sequence length="864" mass="97535">MSLTLNHFRKEARYHLPLWLSWLALVLLDLMLNLEWFAPLQENTREAWWTTSLPILTWGLVFWLGAAHAPEDSPANPNRFLATRPIHPYCYWFARFLVLLLYILPLTIVEALYLVGSNRPSQETLGSTVEQALVALALFTWLLPFSALWKQREGVLALGVIAFVCWVGLMIADSVVLSTSRVVNARLLLHNAGILSTIAIFCVLSIMLSQWKKWPSLRLPFRLGLTSLLTLGLLALAVAWPLSPRGSQPVANDLLPVLAASIQPTIPEENVVFKFGRQEGQSVLWPRLTPDFQKLPSNVQISSANLSLNAQQSGKPLAINLPSYLRASWIDTLILFPENGKSDRALASLFPPGTLLTESQKRFGNDTGALIAGQLSEPLPDLNHPLTIVGKWQLDWYEWQKILDIPLANSSDGGTNDHHWKILRVHLNHDAQGKPETGSVSITLHHAWNPANVPALPGFEGLSPPQKIVLYSPDRRIAWTQPSESVPQPTRAALTHWQKKIVTFSWKNILNYKDGSPASADPERLRLQVVRRDFLGSTLWQWESPELIPKQHMDSNQRLSKQEFVFPSSRLYADRELESFKQQTAALRIPSAHSSREEVSTYLAELLIRASTVNAISRKNSRPAYLQALGPIAQNHLEVLLDLPKSALEKARISGLIGKHLDQKRAEWLINRIPDQPEWIETIKSTPWLDNTSRLAPELVKTKRRLDPSLTDLMLSWNDPAVDRRLVEEIRQHPNIKLFDGLAQRSTLLPQLNTVANELFATSKPVLQDYSTPTRLSIAARQGNADALDLALLFASMSAEIGSYIESYQVDQFLPELASLINLPFDKSMRSYESLVPQFRNLRASEFQYLPSERRWERLNQAKP</sequence>
<name>A0A5R8KKN7_9BACT</name>
<protein>
    <submittedName>
        <fullName evidence="2">Uncharacterized protein</fullName>
    </submittedName>
</protein>
<accession>A0A5R8KKN7</accession>
<feature type="transmembrane region" description="Helical" evidence="1">
    <location>
        <begin position="47"/>
        <end position="69"/>
    </location>
</feature>
<evidence type="ECO:0000256" key="1">
    <source>
        <dbReference type="SAM" id="Phobius"/>
    </source>
</evidence>
<dbReference type="AlphaFoldDB" id="A0A5R8KKN7"/>
<dbReference type="Proteomes" id="UP000306196">
    <property type="component" value="Unassembled WGS sequence"/>
</dbReference>
<reference evidence="2 3" key="1">
    <citation type="submission" date="2019-05" db="EMBL/GenBank/DDBJ databases">
        <title>Verrucobacter flavum gen. nov., sp. nov. a new member of the family Verrucomicrobiaceae.</title>
        <authorList>
            <person name="Szuroczki S."/>
            <person name="Abbaszade G."/>
            <person name="Szabo A."/>
            <person name="Felfoldi T."/>
            <person name="Schumann P."/>
            <person name="Boka K."/>
            <person name="Keki Z."/>
            <person name="Toumi M."/>
            <person name="Toth E."/>
        </authorList>
    </citation>
    <scope>NUCLEOTIDE SEQUENCE [LARGE SCALE GENOMIC DNA]</scope>
    <source>
        <strain evidence="2 3">MG-N-17</strain>
    </source>
</reference>
<dbReference type="EMBL" id="VAUV01000001">
    <property type="protein sequence ID" value="TLD72791.1"/>
    <property type="molecule type" value="Genomic_DNA"/>
</dbReference>
<gene>
    <name evidence="2" type="ORF">FEM03_01595</name>
</gene>
<feature type="transmembrane region" description="Helical" evidence="1">
    <location>
        <begin position="12"/>
        <end position="32"/>
    </location>
</feature>
<keyword evidence="1" id="KW-0812">Transmembrane</keyword>
<dbReference type="RefSeq" id="WP_138084414.1">
    <property type="nucleotide sequence ID" value="NZ_VAUV01000001.1"/>
</dbReference>
<feature type="transmembrane region" description="Helical" evidence="1">
    <location>
        <begin position="132"/>
        <end position="149"/>
    </location>
</feature>
<dbReference type="OrthoDB" id="9836638at2"/>
<proteinExistence type="predicted"/>
<keyword evidence="1" id="KW-1133">Transmembrane helix</keyword>
<feature type="transmembrane region" description="Helical" evidence="1">
    <location>
        <begin position="221"/>
        <end position="242"/>
    </location>
</feature>
<evidence type="ECO:0000313" key="3">
    <source>
        <dbReference type="Proteomes" id="UP000306196"/>
    </source>
</evidence>
<feature type="transmembrane region" description="Helical" evidence="1">
    <location>
        <begin position="188"/>
        <end position="209"/>
    </location>
</feature>
<feature type="transmembrane region" description="Helical" evidence="1">
    <location>
        <begin position="89"/>
        <end position="112"/>
    </location>
</feature>
<evidence type="ECO:0000313" key="2">
    <source>
        <dbReference type="EMBL" id="TLD72791.1"/>
    </source>
</evidence>
<keyword evidence="1" id="KW-0472">Membrane</keyword>
<keyword evidence="3" id="KW-1185">Reference proteome</keyword>
<comment type="caution">
    <text evidence="2">The sequence shown here is derived from an EMBL/GenBank/DDBJ whole genome shotgun (WGS) entry which is preliminary data.</text>
</comment>